<evidence type="ECO:0000313" key="1">
    <source>
        <dbReference type="EMBL" id="ARW58733.1"/>
    </source>
</evidence>
<name>A0A2H4IB02_9CAUD</name>
<dbReference type="EMBL" id="KY984068">
    <property type="protein sequence ID" value="ARW58733.1"/>
    <property type="molecule type" value="Genomic_DNA"/>
</dbReference>
<sequence>MLFVSNAAWVLEKKAKLAAQRMFLFSDDVVVPDRYDSVQTVVGKINAARGFCAKLNADLSMSCVRSAGWKNNRLYYNFVPSVLPTDTSISRAQASKTVTVFDMFSRYYSMGRSNPGTYYDGTGSVLETLDHAVPRAPLDHVMSMPAFDGTQVSQLSTPLRSLPDSLPTLSTSSSGSSQTSLGIVTSRWTTTTTTMLNYTEITQLNFTADTAYIFKTGSDISNGGVYTTSAGSLGPRLFAPSTWVYTVSKSPYSETVTGTTSNYSYGPLNSTTAVKDENYLFGIASSKPDTADYSLTWGMMPISGDKPDVPLYAIVLRAGTDFDQIGLTTPGVKPVMQMREVTALSMDKKYIV</sequence>
<accession>A0A2H4IB02</accession>
<protein>
    <submittedName>
        <fullName evidence="1">Uncharacterized protein</fullName>
    </submittedName>
</protein>
<proteinExistence type="predicted"/>
<reference evidence="1 2" key="1">
    <citation type="submission" date="2017-04" db="EMBL/GenBank/DDBJ databases">
        <authorList>
            <person name="Afonso C.L."/>
            <person name="Miller P.J."/>
            <person name="Scott M.A."/>
            <person name="Spackman E."/>
            <person name="Goraichik I."/>
            <person name="Dimitrov K.M."/>
            <person name="Suarez D.L."/>
            <person name="Swayne D.E."/>
        </authorList>
    </citation>
    <scope>NUCLEOTIDE SEQUENCE [LARGE SCALE GENOMIC DNA]</scope>
</reference>
<organism evidence="1 2">
    <name type="scientific">Erwinia phage vB_EamM_Y3</name>
    <dbReference type="NCBI Taxonomy" id="1983553"/>
    <lineage>
        <taxon>Viruses</taxon>
        <taxon>Duplodnaviria</taxon>
        <taxon>Heunggongvirae</taxon>
        <taxon>Uroviricota</taxon>
        <taxon>Caudoviricetes</taxon>
        <taxon>Sasquatchvirus</taxon>
        <taxon>Sasquatchvirus Y3</taxon>
    </lineage>
</organism>
<dbReference type="Proteomes" id="UP000240568">
    <property type="component" value="Segment"/>
</dbReference>
<gene>
    <name evidence="1" type="ORF">Y3_093</name>
</gene>
<evidence type="ECO:0000313" key="2">
    <source>
        <dbReference type="Proteomes" id="UP000240568"/>
    </source>
</evidence>
<keyword evidence="2" id="KW-1185">Reference proteome</keyword>